<evidence type="ECO:0000259" key="2">
    <source>
        <dbReference type="Pfam" id="PF01832"/>
    </source>
</evidence>
<sequence>MKQRIINILLFIMLIGLGIYVYLDHDTNEHKPQPYVKLEQPEFLNEELSDSTLLKALIYYEINEPLIVLAQAKLESANYKSRLCKEKNNIFGLYNSKAGQYYNFDHWTNCILAYKNMIEYKQKDGEDYYHFLLRIKYAEDVEYIGKVKSIVSNLPP</sequence>
<protein>
    <submittedName>
        <fullName evidence="3">Glycoside hydrolase/peptidoglycan hydrolase</fullName>
    </submittedName>
</protein>
<organism evidence="3 4">
    <name type="scientific">uncultured phage cr126_1</name>
    <dbReference type="NCBI Taxonomy" id="2772075"/>
    <lineage>
        <taxon>Viruses</taxon>
        <taxon>Duplodnaviria</taxon>
        <taxon>Heunggongvirae</taxon>
        <taxon>Uroviricota</taxon>
        <taxon>Caudoviricetes</taxon>
        <taxon>Crassvirales</taxon>
        <taxon>Steigviridae</taxon>
        <taxon>Asinivirinae</taxon>
        <taxon>Kolpuevirus</taxon>
        <taxon>Kolpuevirus hominis</taxon>
    </lineage>
</organism>
<evidence type="ECO:0000313" key="3">
    <source>
        <dbReference type="EMBL" id="QOR59576.1"/>
    </source>
</evidence>
<dbReference type="EMBL" id="MT774391">
    <property type="protein sequence ID" value="QOR59576.1"/>
    <property type="molecule type" value="Genomic_DNA"/>
</dbReference>
<dbReference type="KEGG" id="vg:65130183"/>
<keyword evidence="3" id="KW-0378">Hydrolase</keyword>
<dbReference type="GO" id="GO:0004040">
    <property type="term" value="F:amidase activity"/>
    <property type="evidence" value="ECO:0007669"/>
    <property type="project" value="InterPro"/>
</dbReference>
<evidence type="ECO:0000313" key="4">
    <source>
        <dbReference type="Proteomes" id="UP000594161"/>
    </source>
</evidence>
<proteinExistence type="predicted"/>
<name>A0A7M1RZ75_9CAUD</name>
<dbReference type="InterPro" id="IPR002901">
    <property type="entry name" value="MGlyc_endo_b_GlcNAc-like_dom"/>
</dbReference>
<dbReference type="Pfam" id="PF01832">
    <property type="entry name" value="Glucosaminidase"/>
    <property type="match status" value="1"/>
</dbReference>
<reference evidence="3 4" key="1">
    <citation type="submission" date="2020-07" db="EMBL/GenBank/DDBJ databases">
        <title>Taxonomic proposal: Crassvirales, a new order of highly abundant and diverse bacterial viruses.</title>
        <authorList>
            <person name="Shkoporov A.N."/>
            <person name="Stockdale S.R."/>
            <person name="Guerin E."/>
            <person name="Ross R.P."/>
            <person name="Hill C."/>
        </authorList>
    </citation>
    <scope>NUCLEOTIDE SEQUENCE [LARGE SCALE GENOMIC DNA]</scope>
</reference>
<accession>A0A7M1RZ75</accession>
<dbReference type="Gene3D" id="1.10.530.10">
    <property type="match status" value="1"/>
</dbReference>
<feature type="domain" description="Mannosyl-glycoprotein endo-beta-N-acetylglucosamidase-like" evidence="2">
    <location>
        <begin position="58"/>
        <end position="153"/>
    </location>
</feature>
<keyword evidence="1" id="KW-0472">Membrane</keyword>
<keyword evidence="4" id="KW-1185">Reference proteome</keyword>
<feature type="transmembrane region" description="Helical" evidence="1">
    <location>
        <begin position="5"/>
        <end position="23"/>
    </location>
</feature>
<dbReference type="RefSeq" id="YP_010111734.1">
    <property type="nucleotide sequence ID" value="NC_055884.1"/>
</dbReference>
<keyword evidence="1" id="KW-0812">Transmembrane</keyword>
<evidence type="ECO:0000256" key="1">
    <source>
        <dbReference type="SAM" id="Phobius"/>
    </source>
</evidence>
<keyword evidence="1" id="KW-1133">Transmembrane helix</keyword>
<dbReference type="GeneID" id="65130183"/>
<dbReference type="Proteomes" id="UP000594161">
    <property type="component" value="Segment"/>
</dbReference>